<organism evidence="1 2">
    <name type="scientific">Botryosphaeria dothidea</name>
    <dbReference type="NCBI Taxonomy" id="55169"/>
    <lineage>
        <taxon>Eukaryota</taxon>
        <taxon>Fungi</taxon>
        <taxon>Dikarya</taxon>
        <taxon>Ascomycota</taxon>
        <taxon>Pezizomycotina</taxon>
        <taxon>Dothideomycetes</taxon>
        <taxon>Dothideomycetes incertae sedis</taxon>
        <taxon>Botryosphaeriales</taxon>
        <taxon>Botryosphaeriaceae</taxon>
        <taxon>Botryosphaeria</taxon>
    </lineage>
</organism>
<dbReference type="InterPro" id="IPR023214">
    <property type="entry name" value="HAD_sf"/>
</dbReference>
<dbReference type="GO" id="GO:0005634">
    <property type="term" value="C:nucleus"/>
    <property type="evidence" value="ECO:0007669"/>
    <property type="project" value="TreeGrafter"/>
</dbReference>
<protein>
    <submittedName>
        <fullName evidence="1">Haloacid dehalogenase</fullName>
    </submittedName>
</protein>
<dbReference type="InterPro" id="IPR044924">
    <property type="entry name" value="HAD-SF_hydro_IA_REG-2-like_cap"/>
</dbReference>
<dbReference type="SUPFAM" id="SSF56784">
    <property type="entry name" value="HAD-like"/>
    <property type="match status" value="1"/>
</dbReference>
<proteinExistence type="predicted"/>
<evidence type="ECO:0000313" key="1">
    <source>
        <dbReference type="EMBL" id="KAF4306838.1"/>
    </source>
</evidence>
<dbReference type="Gene3D" id="3.40.50.1000">
    <property type="entry name" value="HAD superfamily/HAD-like"/>
    <property type="match status" value="1"/>
</dbReference>
<dbReference type="InterPro" id="IPR036412">
    <property type="entry name" value="HAD-like_sf"/>
</dbReference>
<name>A0A8H4N4G0_9PEZI</name>
<comment type="caution">
    <text evidence="1">The sequence shown here is derived from an EMBL/GenBank/DDBJ whole genome shotgun (WGS) entry which is preliminary data.</text>
</comment>
<evidence type="ECO:0000313" key="2">
    <source>
        <dbReference type="Proteomes" id="UP000572817"/>
    </source>
</evidence>
<dbReference type="Gene3D" id="1.10.150.720">
    <property type="entry name" value="Haloacid dehalogenase-like hydrolase"/>
    <property type="match status" value="1"/>
</dbReference>
<reference evidence="1" key="1">
    <citation type="submission" date="2020-04" db="EMBL/GenBank/DDBJ databases">
        <title>Genome Assembly and Annotation of Botryosphaeria dothidea sdau 11-99, a Latent Pathogen of Apple Fruit Ring Rot in China.</title>
        <authorList>
            <person name="Yu C."/>
            <person name="Diao Y."/>
            <person name="Lu Q."/>
            <person name="Zhao J."/>
            <person name="Cui S."/>
            <person name="Peng C."/>
            <person name="He B."/>
            <person name="Liu H."/>
        </authorList>
    </citation>
    <scope>NUCLEOTIDE SEQUENCE [LARGE SCALE GENOMIC DNA]</scope>
    <source>
        <strain evidence="1">Sdau11-99</strain>
    </source>
</reference>
<dbReference type="OrthoDB" id="444127at2759"/>
<dbReference type="Proteomes" id="UP000572817">
    <property type="component" value="Unassembled WGS sequence"/>
</dbReference>
<accession>A0A8H4N4G0</accession>
<sequence>MARSKASQKNLFIAFDAFGTLFSPRAPIGAQYGEVARQNGICKEVSDDEIMNNFKKAFKHNAKERPNYGKEVGMDPTTWWSSIITQTFTPFLATADASSPQLPARLIPDLLTRFASDTGYTLYADVIPLFTRLRALGFPSSSSSSSSRPKIITAVVTNSDDRVAGILRSFGLRVGHIDPGTIAALTRTTSNLQPTTLLSQQNADDNDIDFVLTSYDCGFEKPHPGIFDAAVAVARTRFAADDGEGEWEMVYVGDEVDKDVVGPEGAGWGRAFLVDREGGVVGSGEARERDGGFVVSRRDVGLEGEGDVRVLRGLMELEGYLNGIAG</sequence>
<dbReference type="EMBL" id="WWBZ02000033">
    <property type="protein sequence ID" value="KAF4306838.1"/>
    <property type="molecule type" value="Genomic_DNA"/>
</dbReference>
<gene>
    <name evidence="1" type="ORF">GTA08_BOTSDO05569</name>
</gene>
<dbReference type="Pfam" id="PF00702">
    <property type="entry name" value="Hydrolase"/>
    <property type="match status" value="1"/>
</dbReference>
<dbReference type="PANTHER" id="PTHR46191:SF2">
    <property type="entry name" value="HALOACID DEHALOGENASE-LIKE HYDROLASE DOMAIN-CONTAINING PROTEIN 3"/>
    <property type="match status" value="1"/>
</dbReference>
<dbReference type="InterPro" id="IPR051828">
    <property type="entry name" value="HAD-like_hydrolase_domain"/>
</dbReference>
<keyword evidence="2" id="KW-1185">Reference proteome</keyword>
<dbReference type="AlphaFoldDB" id="A0A8H4N4G0"/>
<dbReference type="PANTHER" id="PTHR46191">
    <property type="match status" value="1"/>
</dbReference>